<evidence type="ECO:0000313" key="10">
    <source>
        <dbReference type="Proteomes" id="UP000886607"/>
    </source>
</evidence>
<dbReference type="GO" id="GO:0005975">
    <property type="term" value="P:carbohydrate metabolic process"/>
    <property type="evidence" value="ECO:0007669"/>
    <property type="project" value="InterPro"/>
</dbReference>
<dbReference type="Proteomes" id="UP000886607">
    <property type="component" value="Unassembled WGS sequence"/>
</dbReference>
<comment type="caution">
    <text evidence="8">The sequence shown here is derived from an EMBL/GenBank/DDBJ whole genome shotgun (WGS) entry which is preliminary data.</text>
</comment>
<dbReference type="GO" id="GO:0004615">
    <property type="term" value="F:phosphomannomutase activity"/>
    <property type="evidence" value="ECO:0007669"/>
    <property type="project" value="TreeGrafter"/>
</dbReference>
<dbReference type="PRINTS" id="PR00509">
    <property type="entry name" value="PGMPMM"/>
</dbReference>
<dbReference type="Gene3D" id="3.40.120.10">
    <property type="entry name" value="Alpha-D-Glucose-1,6-Bisphosphate, subunit A, domain 3"/>
    <property type="match status" value="3"/>
</dbReference>
<dbReference type="EMBL" id="BKBQ01000054">
    <property type="protein sequence ID" value="GEQ55500.1"/>
    <property type="molecule type" value="Genomic_DNA"/>
</dbReference>
<keyword evidence="10" id="KW-1185">Reference proteome</keyword>
<dbReference type="InterPro" id="IPR016055">
    <property type="entry name" value="A-D-PHexomutase_a/b/a-I/II/III"/>
</dbReference>
<dbReference type="AlphaFoldDB" id="A0AAN4UDT4"/>
<sequence>MGKLVDLQNESDIRGVAIDTQEHQANLTVTAVREIAVGIVNWLHEKGIKDKLTIGVGRDSRLSGPKLQEALIEVLTSYDVEVYDFGLATTPALFMSTQFSQFSCDAGIMLTASHLPYYYNGVKVFSQKGGAEKEDIAYILTHTESSEHFGAGTVTKADLLTVYANDLVEKIRTASKKKQEKPLNGFKIVVDAGNGAGGFFAEKVLQPLGADTSGSQFLAPDGNFPNHVPNPDNKEAMQSIQKAVLANQADLGVIFDTDVDRSAVVTKSGDVLNRNNLIAVLSRITLNEHSGTSIVTNSPTSDHLKVFIEALGGKQVRYISGYRNVINKAQDLNQEGVDSQLAIETSGHAAFKENYFLDDGAYVIAKILMLLPELQAEGKTLESLIADLKQPLETQEVRFKLEADDYRALGEQVIEQIADIDIFGWEVDPENEEGIRFRLSQPYGQGWFLLRMSLHEPLLVLQVENDEAGHILPVLKKMQQFLNNYPDVNQEKLVPLIQSQ</sequence>
<comment type="similarity">
    <text evidence="2">Belongs to the phosphohexose mutase family.</text>
</comment>
<dbReference type="Gene3D" id="3.30.310.50">
    <property type="entry name" value="Alpha-D-phosphohexomutase, C-terminal domain"/>
    <property type="match status" value="1"/>
</dbReference>
<dbReference type="SUPFAM" id="SSF53738">
    <property type="entry name" value="Phosphoglucomutase, first 3 domains"/>
    <property type="match status" value="3"/>
</dbReference>
<name>A0AAN4UDT4_9ENTE</name>
<accession>A0AAN4UDT4</accession>
<evidence type="ECO:0000256" key="2">
    <source>
        <dbReference type="ARBA" id="ARBA00010231"/>
    </source>
</evidence>
<dbReference type="Proteomes" id="UP000886597">
    <property type="component" value="Unassembled WGS sequence"/>
</dbReference>
<evidence type="ECO:0000313" key="7">
    <source>
        <dbReference type="EMBL" id="GEQ50487.1"/>
    </source>
</evidence>
<dbReference type="InterPro" id="IPR005846">
    <property type="entry name" value="A-D-PHexomutase_a/b/a-III"/>
</dbReference>
<dbReference type="InterPro" id="IPR050060">
    <property type="entry name" value="Phosphoglucosamine_mutase"/>
</dbReference>
<evidence type="ECO:0000259" key="6">
    <source>
        <dbReference type="Pfam" id="PF02880"/>
    </source>
</evidence>
<dbReference type="InterPro" id="IPR005841">
    <property type="entry name" value="Alpha-D-phosphohexomutase_SF"/>
</dbReference>
<feature type="domain" description="Alpha-D-phosphohexomutase alpha/beta/alpha" evidence="6">
    <location>
        <begin position="275"/>
        <end position="388"/>
    </location>
</feature>
<evidence type="ECO:0000259" key="4">
    <source>
        <dbReference type="Pfam" id="PF02878"/>
    </source>
</evidence>
<comment type="cofactor">
    <cofactor evidence="1">
        <name>Mg(2+)</name>
        <dbReference type="ChEBI" id="CHEBI:18420"/>
    </cofactor>
</comment>
<dbReference type="Pfam" id="PF02878">
    <property type="entry name" value="PGM_PMM_I"/>
    <property type="match status" value="1"/>
</dbReference>
<feature type="domain" description="Alpha-D-phosphohexomutase alpha/beta/alpha" evidence="5">
    <location>
        <begin position="163"/>
        <end position="269"/>
    </location>
</feature>
<dbReference type="Pfam" id="PF02879">
    <property type="entry name" value="PGM_PMM_II"/>
    <property type="match status" value="1"/>
</dbReference>
<dbReference type="Pfam" id="PF02880">
    <property type="entry name" value="PGM_PMM_III"/>
    <property type="match status" value="1"/>
</dbReference>
<dbReference type="InterPro" id="IPR005844">
    <property type="entry name" value="A-D-PHexomutase_a/b/a-I"/>
</dbReference>
<evidence type="ECO:0000259" key="5">
    <source>
        <dbReference type="Pfam" id="PF02879"/>
    </source>
</evidence>
<dbReference type="InterPro" id="IPR005845">
    <property type="entry name" value="A-D-PHexomutase_a/b/a-II"/>
</dbReference>
<reference evidence="8" key="1">
    <citation type="submission" date="2019-08" db="EMBL/GenBank/DDBJ databases">
        <authorList>
            <person name="Ishikawa M."/>
            <person name="Suzuki T."/>
            <person name="Matsutani M."/>
        </authorList>
    </citation>
    <scope>NUCLEOTIDE SEQUENCE</scope>
    <source>
        <strain evidence="8">7C1</strain>
        <strain evidence="7">8C4</strain>
    </source>
</reference>
<dbReference type="EMBL" id="BKBO01000054">
    <property type="protein sequence ID" value="GEQ50487.1"/>
    <property type="molecule type" value="Genomic_DNA"/>
</dbReference>
<dbReference type="PANTHER" id="PTHR42946:SF1">
    <property type="entry name" value="PHOSPHOGLUCOMUTASE (ALPHA-D-GLUCOSE-1,6-BISPHOSPHATE-DEPENDENT)"/>
    <property type="match status" value="1"/>
</dbReference>
<gene>
    <name evidence="7" type="ORF">TK11N_23390</name>
    <name evidence="8" type="ORF">TK2N_23440</name>
</gene>
<reference evidence="8" key="2">
    <citation type="journal article" date="2020" name="Int. Dairy J.">
        <title>Lactic acid bacterial diversity in Brie cheese focusing on salt concentration and pH of isolation medium and characterisation of halophilic and alkaliphilic lactic acid bacterial isolates.</title>
        <authorList>
            <person name="Unno R."/>
            <person name="Matsutani M."/>
            <person name="Suzuki T."/>
            <person name="Kodama K."/>
            <person name="Matsushita H."/>
            <person name="Yamasato K."/>
            <person name="Koizumi Y."/>
            <person name="Ishikawa M."/>
        </authorList>
    </citation>
    <scope>NUCLEOTIDE SEQUENCE</scope>
    <source>
        <strain evidence="8">7C1</strain>
        <strain evidence="7">8C4</strain>
    </source>
</reference>
<feature type="domain" description="Alpha-D-phosphohexomutase alpha/beta/alpha" evidence="4">
    <location>
        <begin position="8"/>
        <end position="142"/>
    </location>
</feature>
<keyword evidence="3" id="KW-0597">Phosphoprotein</keyword>
<evidence type="ECO:0000256" key="3">
    <source>
        <dbReference type="ARBA" id="ARBA00022553"/>
    </source>
</evidence>
<protein>
    <submittedName>
        <fullName evidence="8">Phosphomannomutase/phosphoglucomutase</fullName>
    </submittedName>
</protein>
<dbReference type="RefSeq" id="WP_234748453.1">
    <property type="nucleotide sequence ID" value="NZ_BKBO01000054.1"/>
</dbReference>
<evidence type="ECO:0000313" key="8">
    <source>
        <dbReference type="EMBL" id="GEQ55500.1"/>
    </source>
</evidence>
<dbReference type="PANTHER" id="PTHR42946">
    <property type="entry name" value="PHOSPHOHEXOSE MUTASE"/>
    <property type="match status" value="1"/>
</dbReference>
<dbReference type="CDD" id="cd03089">
    <property type="entry name" value="PMM_PGM"/>
    <property type="match status" value="1"/>
</dbReference>
<proteinExistence type="inferred from homology"/>
<dbReference type="FunFam" id="3.40.120.10:FF:000010">
    <property type="entry name" value="phosphomannomutase/phosphoglucomutase isoform X1"/>
    <property type="match status" value="1"/>
</dbReference>
<evidence type="ECO:0000256" key="1">
    <source>
        <dbReference type="ARBA" id="ARBA00001946"/>
    </source>
</evidence>
<evidence type="ECO:0000313" key="9">
    <source>
        <dbReference type="Proteomes" id="UP000886597"/>
    </source>
</evidence>
<organism evidence="8 9">
    <name type="scientific">Tetragenococcus koreensis</name>
    <dbReference type="NCBI Taxonomy" id="290335"/>
    <lineage>
        <taxon>Bacteria</taxon>
        <taxon>Bacillati</taxon>
        <taxon>Bacillota</taxon>
        <taxon>Bacilli</taxon>
        <taxon>Lactobacillales</taxon>
        <taxon>Enterococcaceae</taxon>
        <taxon>Tetragenococcus</taxon>
    </lineage>
</organism>